<dbReference type="Proteomes" id="UP000324222">
    <property type="component" value="Unassembled WGS sequence"/>
</dbReference>
<feature type="compositionally biased region" description="Polar residues" evidence="1">
    <location>
        <begin position="1"/>
        <end position="10"/>
    </location>
</feature>
<accession>A0A5B7K5C8</accession>
<protein>
    <submittedName>
        <fullName evidence="2">Uncharacterized protein</fullName>
    </submittedName>
</protein>
<evidence type="ECO:0000313" key="3">
    <source>
        <dbReference type="Proteomes" id="UP000324222"/>
    </source>
</evidence>
<sequence>MGRAQRTVNLYKSEKERKKKSSKTPFKNTPISNSIPSFPLTHPARISVSFPSVPSPSSPAVST</sequence>
<dbReference type="EMBL" id="VSRR010146595">
    <property type="protein sequence ID" value="MPD05552.1"/>
    <property type="molecule type" value="Genomic_DNA"/>
</dbReference>
<dbReference type="AlphaFoldDB" id="A0A5B7K5C8"/>
<feature type="compositionally biased region" description="Polar residues" evidence="1">
    <location>
        <begin position="24"/>
        <end position="36"/>
    </location>
</feature>
<organism evidence="2 3">
    <name type="scientific">Portunus trituberculatus</name>
    <name type="common">Swimming crab</name>
    <name type="synonym">Neptunus trituberculatus</name>
    <dbReference type="NCBI Taxonomy" id="210409"/>
    <lineage>
        <taxon>Eukaryota</taxon>
        <taxon>Metazoa</taxon>
        <taxon>Ecdysozoa</taxon>
        <taxon>Arthropoda</taxon>
        <taxon>Crustacea</taxon>
        <taxon>Multicrustacea</taxon>
        <taxon>Malacostraca</taxon>
        <taxon>Eumalacostraca</taxon>
        <taxon>Eucarida</taxon>
        <taxon>Decapoda</taxon>
        <taxon>Pleocyemata</taxon>
        <taxon>Brachyura</taxon>
        <taxon>Eubrachyura</taxon>
        <taxon>Portunoidea</taxon>
        <taxon>Portunidae</taxon>
        <taxon>Portuninae</taxon>
        <taxon>Portunus</taxon>
    </lineage>
</organism>
<gene>
    <name evidence="2" type="ORF">E2C01_101301</name>
</gene>
<comment type="caution">
    <text evidence="2">The sequence shown here is derived from an EMBL/GenBank/DDBJ whole genome shotgun (WGS) entry which is preliminary data.</text>
</comment>
<name>A0A5B7K5C8_PORTR</name>
<reference evidence="2 3" key="1">
    <citation type="submission" date="2019-05" db="EMBL/GenBank/DDBJ databases">
        <title>Another draft genome of Portunus trituberculatus and its Hox gene families provides insights of decapod evolution.</title>
        <authorList>
            <person name="Jeong J.-H."/>
            <person name="Song I."/>
            <person name="Kim S."/>
            <person name="Choi T."/>
            <person name="Kim D."/>
            <person name="Ryu S."/>
            <person name="Kim W."/>
        </authorList>
    </citation>
    <scope>NUCLEOTIDE SEQUENCE [LARGE SCALE GENOMIC DNA]</scope>
    <source>
        <tissue evidence="2">Muscle</tissue>
    </source>
</reference>
<proteinExistence type="predicted"/>
<feature type="region of interest" description="Disordered" evidence="1">
    <location>
        <begin position="1"/>
        <end position="39"/>
    </location>
</feature>
<keyword evidence="3" id="KW-1185">Reference proteome</keyword>
<evidence type="ECO:0000256" key="1">
    <source>
        <dbReference type="SAM" id="MobiDB-lite"/>
    </source>
</evidence>
<evidence type="ECO:0000313" key="2">
    <source>
        <dbReference type="EMBL" id="MPD05552.1"/>
    </source>
</evidence>